<dbReference type="Gene3D" id="3.20.20.80">
    <property type="entry name" value="Glycosidases"/>
    <property type="match status" value="1"/>
</dbReference>
<dbReference type="AlphaFoldDB" id="A0A5N5T748"/>
<sequence>VENEYGHFGYEDEPRDKKYLKFVHETLISSGFDDVLYYTSDSPTGTYDWGSLMMKLEYQLSQPRFYIKSWTDLKSKINQS</sequence>
<keyword evidence="2" id="KW-1185">Reference proteome</keyword>
<accession>A0A5N5T748</accession>
<organism evidence="1 2">
    <name type="scientific">Armadillidium nasatum</name>
    <dbReference type="NCBI Taxonomy" id="96803"/>
    <lineage>
        <taxon>Eukaryota</taxon>
        <taxon>Metazoa</taxon>
        <taxon>Ecdysozoa</taxon>
        <taxon>Arthropoda</taxon>
        <taxon>Crustacea</taxon>
        <taxon>Multicrustacea</taxon>
        <taxon>Malacostraca</taxon>
        <taxon>Eumalacostraca</taxon>
        <taxon>Peracarida</taxon>
        <taxon>Isopoda</taxon>
        <taxon>Oniscidea</taxon>
        <taxon>Crinocheta</taxon>
        <taxon>Armadillidiidae</taxon>
        <taxon>Armadillidium</taxon>
    </lineage>
</organism>
<protein>
    <submittedName>
        <fullName evidence="1">Uncharacterized protein</fullName>
    </submittedName>
</protein>
<reference evidence="1 2" key="1">
    <citation type="journal article" date="2019" name="PLoS Biol.">
        <title>Sex chromosomes control vertical transmission of feminizing Wolbachia symbionts in an isopod.</title>
        <authorList>
            <person name="Becking T."/>
            <person name="Chebbi M.A."/>
            <person name="Giraud I."/>
            <person name="Moumen B."/>
            <person name="Laverre T."/>
            <person name="Caubet Y."/>
            <person name="Peccoud J."/>
            <person name="Gilbert C."/>
            <person name="Cordaux R."/>
        </authorList>
    </citation>
    <scope>NUCLEOTIDE SEQUENCE [LARGE SCALE GENOMIC DNA]</scope>
    <source>
        <strain evidence="1">ANa2</strain>
        <tissue evidence="1">Whole body excluding digestive tract and cuticle</tissue>
    </source>
</reference>
<feature type="non-terminal residue" evidence="1">
    <location>
        <position position="1"/>
    </location>
</feature>
<evidence type="ECO:0000313" key="2">
    <source>
        <dbReference type="Proteomes" id="UP000326759"/>
    </source>
</evidence>
<proteinExistence type="predicted"/>
<dbReference type="Proteomes" id="UP000326759">
    <property type="component" value="Unassembled WGS sequence"/>
</dbReference>
<evidence type="ECO:0000313" key="1">
    <source>
        <dbReference type="EMBL" id="KAB7501868.1"/>
    </source>
</evidence>
<dbReference type="EMBL" id="SEYY01009263">
    <property type="protein sequence ID" value="KAB7501868.1"/>
    <property type="molecule type" value="Genomic_DNA"/>
</dbReference>
<comment type="caution">
    <text evidence="1">The sequence shown here is derived from an EMBL/GenBank/DDBJ whole genome shotgun (WGS) entry which is preliminary data.</text>
</comment>
<name>A0A5N5T748_9CRUS</name>
<gene>
    <name evidence="1" type="ORF">Anas_13198</name>
</gene>